<sequence>MACRELSPKEGYHEELPAATCAACRARPSQSCHVSAADCLAGDDSPRLNCSAPLVTRVAASSFISVVQRYRLPAKRPPDTRRPISQTDDAGTHCRRV</sequence>
<protein>
    <submittedName>
        <fullName evidence="2">Uncharacterized protein</fullName>
    </submittedName>
</protein>
<dbReference type="EMBL" id="OW152819">
    <property type="protein sequence ID" value="CAH2073003.1"/>
    <property type="molecule type" value="Genomic_DNA"/>
</dbReference>
<reference evidence="2" key="1">
    <citation type="submission" date="2022-03" db="EMBL/GenBank/DDBJ databases">
        <authorList>
            <person name="Martin H S."/>
        </authorList>
    </citation>
    <scope>NUCLEOTIDE SEQUENCE</scope>
</reference>
<organism evidence="2 3">
    <name type="scientific">Iphiclides podalirius</name>
    <name type="common">scarce swallowtail</name>
    <dbReference type="NCBI Taxonomy" id="110791"/>
    <lineage>
        <taxon>Eukaryota</taxon>
        <taxon>Metazoa</taxon>
        <taxon>Ecdysozoa</taxon>
        <taxon>Arthropoda</taxon>
        <taxon>Hexapoda</taxon>
        <taxon>Insecta</taxon>
        <taxon>Pterygota</taxon>
        <taxon>Neoptera</taxon>
        <taxon>Endopterygota</taxon>
        <taxon>Lepidoptera</taxon>
        <taxon>Glossata</taxon>
        <taxon>Ditrysia</taxon>
        <taxon>Papilionoidea</taxon>
        <taxon>Papilionidae</taxon>
        <taxon>Papilioninae</taxon>
        <taxon>Iphiclides</taxon>
    </lineage>
</organism>
<feature type="region of interest" description="Disordered" evidence="1">
    <location>
        <begin position="74"/>
        <end position="97"/>
    </location>
</feature>
<proteinExistence type="predicted"/>
<accession>A0ABN8IZN0</accession>
<name>A0ABN8IZN0_9NEOP</name>
<gene>
    <name evidence="2" type="ORF">IPOD504_LOCUS15436</name>
</gene>
<keyword evidence="3" id="KW-1185">Reference proteome</keyword>
<evidence type="ECO:0000256" key="1">
    <source>
        <dbReference type="SAM" id="MobiDB-lite"/>
    </source>
</evidence>
<feature type="non-terminal residue" evidence="2">
    <location>
        <position position="97"/>
    </location>
</feature>
<evidence type="ECO:0000313" key="2">
    <source>
        <dbReference type="EMBL" id="CAH2073003.1"/>
    </source>
</evidence>
<evidence type="ECO:0000313" key="3">
    <source>
        <dbReference type="Proteomes" id="UP000837857"/>
    </source>
</evidence>
<dbReference type="Proteomes" id="UP000837857">
    <property type="component" value="Chromosome 7"/>
</dbReference>